<keyword evidence="2" id="KW-1185">Reference proteome</keyword>
<gene>
    <name evidence="1" type="ORF">GK108_15745</name>
</gene>
<evidence type="ECO:0000313" key="1">
    <source>
        <dbReference type="EMBL" id="NDU96333.1"/>
    </source>
</evidence>
<dbReference type="Proteomes" id="UP000474175">
    <property type="component" value="Unassembled WGS sequence"/>
</dbReference>
<evidence type="ECO:0000313" key="2">
    <source>
        <dbReference type="Proteomes" id="UP000474175"/>
    </source>
</evidence>
<protein>
    <submittedName>
        <fullName evidence="1">Uncharacterized protein</fullName>
    </submittedName>
</protein>
<name>A0A6L9LBY7_9BACT</name>
<accession>A0A6L9LBY7</accession>
<organism evidence="1 2">
    <name type="scientific">Spirosoma terrae</name>
    <dbReference type="NCBI Taxonomy" id="1968276"/>
    <lineage>
        <taxon>Bacteria</taxon>
        <taxon>Pseudomonadati</taxon>
        <taxon>Bacteroidota</taxon>
        <taxon>Cytophagia</taxon>
        <taxon>Cytophagales</taxon>
        <taxon>Cytophagaceae</taxon>
        <taxon>Spirosoma</taxon>
    </lineage>
</organism>
<proteinExistence type="predicted"/>
<comment type="caution">
    <text evidence="1">The sequence shown here is derived from an EMBL/GenBank/DDBJ whole genome shotgun (WGS) entry which is preliminary data.</text>
</comment>
<dbReference type="EMBL" id="JAAFZH010000006">
    <property type="protein sequence ID" value="NDU96333.1"/>
    <property type="molecule type" value="Genomic_DNA"/>
</dbReference>
<dbReference type="AlphaFoldDB" id="A0A6L9LBY7"/>
<reference evidence="1 2" key="1">
    <citation type="submission" date="2020-02" db="EMBL/GenBank/DDBJ databases">
        <title>Draft genome sequence of two Spirosoma agri KCTC 52727 and Spirosoma terrae KCTC 52035.</title>
        <authorList>
            <person name="Rojas J."/>
            <person name="Ambika Manirajan B."/>
            <person name="Suarez C."/>
            <person name="Ratering S."/>
            <person name="Schnell S."/>
        </authorList>
    </citation>
    <scope>NUCLEOTIDE SEQUENCE [LARGE SCALE GENOMIC DNA]</scope>
    <source>
        <strain evidence="1 2">KCTC 52035</strain>
    </source>
</reference>
<dbReference type="RefSeq" id="WP_163950201.1">
    <property type="nucleotide sequence ID" value="NZ_JAAFZH010000006.1"/>
</dbReference>
<sequence>MSTTAKLTNLQLELLQTFSYSLPDEQLIEIRQLLAQYFLDKADAEMDRLWHKNGWNENTIDDWAKGHERTPYQPKQ</sequence>